<dbReference type="PANTHER" id="PTHR43280:SF27">
    <property type="entry name" value="TRANSCRIPTIONAL REGULATOR MTLR"/>
    <property type="match status" value="1"/>
</dbReference>
<dbReference type="InterPro" id="IPR018062">
    <property type="entry name" value="HTH_AraC-typ_CS"/>
</dbReference>
<comment type="caution">
    <text evidence="5">The sequence shown here is derived from an EMBL/GenBank/DDBJ whole genome shotgun (WGS) entry which is preliminary data.</text>
</comment>
<evidence type="ECO:0000256" key="2">
    <source>
        <dbReference type="ARBA" id="ARBA00023125"/>
    </source>
</evidence>
<evidence type="ECO:0000313" key="6">
    <source>
        <dbReference type="Proteomes" id="UP001243717"/>
    </source>
</evidence>
<dbReference type="Gene3D" id="2.60.120.10">
    <property type="entry name" value="Jelly Rolls"/>
    <property type="match status" value="1"/>
</dbReference>
<evidence type="ECO:0000313" key="5">
    <source>
        <dbReference type="EMBL" id="MDQ8194796.1"/>
    </source>
</evidence>
<name>A0ABU1ALZ8_9BACT</name>
<dbReference type="RefSeq" id="WP_308985262.1">
    <property type="nucleotide sequence ID" value="NZ_JARXIC010000014.1"/>
</dbReference>
<dbReference type="PROSITE" id="PS01124">
    <property type="entry name" value="HTH_ARAC_FAMILY_2"/>
    <property type="match status" value="1"/>
</dbReference>
<gene>
    <name evidence="5" type="ORF">QEH59_10190</name>
</gene>
<protein>
    <submittedName>
        <fullName evidence="5">AraC family transcriptional regulator</fullName>
    </submittedName>
</protein>
<dbReference type="InterPro" id="IPR020449">
    <property type="entry name" value="Tscrpt_reg_AraC-type_HTH"/>
</dbReference>
<evidence type="ECO:0000256" key="1">
    <source>
        <dbReference type="ARBA" id="ARBA00023015"/>
    </source>
</evidence>
<dbReference type="SUPFAM" id="SSF51215">
    <property type="entry name" value="Regulatory protein AraC"/>
    <property type="match status" value="1"/>
</dbReference>
<reference evidence="5 6" key="1">
    <citation type="submission" date="2023-04" db="EMBL/GenBank/DDBJ databases">
        <title>A novel bacteria isolated from coastal sediment.</title>
        <authorList>
            <person name="Liu X.-J."/>
            <person name="Du Z.-J."/>
        </authorList>
    </citation>
    <scope>NUCLEOTIDE SEQUENCE [LARGE SCALE GENOMIC DNA]</scope>
    <source>
        <strain evidence="5 6">SDUM461004</strain>
    </source>
</reference>
<dbReference type="InterPro" id="IPR037923">
    <property type="entry name" value="HTH-like"/>
</dbReference>
<dbReference type="InterPro" id="IPR014710">
    <property type="entry name" value="RmlC-like_jellyroll"/>
</dbReference>
<accession>A0ABU1ALZ8</accession>
<dbReference type="Proteomes" id="UP001243717">
    <property type="component" value="Unassembled WGS sequence"/>
</dbReference>
<keyword evidence="6" id="KW-1185">Reference proteome</keyword>
<sequence length="295" mass="33526">MVSKLISEPQIELLAASKHGVKVSTFEKERIDSHWHYHHEVELVWIERGEGILHAGDGVFPYKSNQLILLGANMPHAFGSNKNQQHGAKWTVLHFRPSSWGDHFWQLPENNRIQQLLTEAVCGYAYTGETSNSCAGLLQRIEHRKSGDMPLARLLDLLEMLARDKNGHKINAQPASHVNDVKLSDARLRLVLKKLEEVSHEPQITQAEVAQWINMSPQSFCRYFQQLTGRKFQHHLNELRISNACANLLSTEKSVAEIAYASGFNNLSNFNRRFRDLTGQTPRNYRKTLGGLGSN</sequence>
<dbReference type="SMART" id="SM00342">
    <property type="entry name" value="HTH_ARAC"/>
    <property type="match status" value="1"/>
</dbReference>
<dbReference type="PANTHER" id="PTHR43280">
    <property type="entry name" value="ARAC-FAMILY TRANSCRIPTIONAL REGULATOR"/>
    <property type="match status" value="1"/>
</dbReference>
<dbReference type="PRINTS" id="PR00032">
    <property type="entry name" value="HTHARAC"/>
</dbReference>
<feature type="domain" description="HTH araC/xylS-type" evidence="4">
    <location>
        <begin position="189"/>
        <end position="288"/>
    </location>
</feature>
<dbReference type="PROSITE" id="PS00041">
    <property type="entry name" value="HTH_ARAC_FAMILY_1"/>
    <property type="match status" value="1"/>
</dbReference>
<dbReference type="Pfam" id="PF02311">
    <property type="entry name" value="AraC_binding"/>
    <property type="match status" value="1"/>
</dbReference>
<dbReference type="InterPro" id="IPR009057">
    <property type="entry name" value="Homeodomain-like_sf"/>
</dbReference>
<proteinExistence type="predicted"/>
<organism evidence="5 6">
    <name type="scientific">Thalassobacterium sedimentorum</name>
    <dbReference type="NCBI Taxonomy" id="3041258"/>
    <lineage>
        <taxon>Bacteria</taxon>
        <taxon>Pseudomonadati</taxon>
        <taxon>Verrucomicrobiota</taxon>
        <taxon>Opitutia</taxon>
        <taxon>Puniceicoccales</taxon>
        <taxon>Coraliomargaritaceae</taxon>
        <taxon>Thalassobacterium</taxon>
    </lineage>
</organism>
<dbReference type="Gene3D" id="1.10.10.60">
    <property type="entry name" value="Homeodomain-like"/>
    <property type="match status" value="2"/>
</dbReference>
<dbReference type="InterPro" id="IPR018060">
    <property type="entry name" value="HTH_AraC"/>
</dbReference>
<dbReference type="InterPro" id="IPR003313">
    <property type="entry name" value="AraC-bd"/>
</dbReference>
<evidence type="ECO:0000256" key="3">
    <source>
        <dbReference type="ARBA" id="ARBA00023163"/>
    </source>
</evidence>
<keyword evidence="1" id="KW-0805">Transcription regulation</keyword>
<dbReference type="EMBL" id="JARXIC010000014">
    <property type="protein sequence ID" value="MDQ8194796.1"/>
    <property type="molecule type" value="Genomic_DNA"/>
</dbReference>
<keyword evidence="2" id="KW-0238">DNA-binding</keyword>
<dbReference type="SUPFAM" id="SSF46689">
    <property type="entry name" value="Homeodomain-like"/>
    <property type="match status" value="1"/>
</dbReference>
<evidence type="ECO:0000259" key="4">
    <source>
        <dbReference type="PROSITE" id="PS01124"/>
    </source>
</evidence>
<keyword evidence="3" id="KW-0804">Transcription</keyword>
<dbReference type="Pfam" id="PF12833">
    <property type="entry name" value="HTH_18"/>
    <property type="match status" value="1"/>
</dbReference>